<evidence type="ECO:0000313" key="2">
    <source>
        <dbReference type="EMBL" id="BBH08074.1"/>
    </source>
</evidence>
<reference evidence="2" key="1">
    <citation type="journal article" date="2019" name="Science">
        <title>Mutation of a bHLH transcription factor allowed almond domestication.</title>
        <authorList>
            <person name="Sanchez-Perez R."/>
            <person name="Pavan S."/>
            <person name="Mazzeo R."/>
            <person name="Moldovan C."/>
            <person name="Aiese Cigliano R."/>
            <person name="Del Cueto J."/>
            <person name="Ricciardi F."/>
            <person name="Lotti C."/>
            <person name="Ricciardi L."/>
            <person name="Dicenta F."/>
            <person name="Lopez-Marques R.L."/>
            <person name="Lindberg Moller B."/>
        </authorList>
    </citation>
    <scope>NUCLEOTIDE SEQUENCE</scope>
</reference>
<dbReference type="AlphaFoldDB" id="A0A4Y1RUM3"/>
<accession>A0A4Y1RUM3</accession>
<dbReference type="EMBL" id="AP019303">
    <property type="protein sequence ID" value="BBH08074.1"/>
    <property type="molecule type" value="Genomic_DNA"/>
</dbReference>
<sequence length="126" mass="13143">MGSRSSNRDIIVVYTNTSPSTHEESARYQDLNGSASSSSSSTKKFLSHEDIAAIKLQAFFRGHLVCDDLNNLTGQASISSTEEPGEAASLGSWGVCAETSTYGSTLHACACPVAGQGPCTAAPQRV</sequence>
<proteinExistence type="predicted"/>
<feature type="region of interest" description="Disordered" evidence="1">
    <location>
        <begin position="1"/>
        <end position="42"/>
    </location>
</feature>
<name>A0A4Y1RUM3_PRUDU</name>
<organism evidence="2">
    <name type="scientific">Prunus dulcis</name>
    <name type="common">Almond</name>
    <name type="synonym">Amygdalus dulcis</name>
    <dbReference type="NCBI Taxonomy" id="3755"/>
    <lineage>
        <taxon>Eukaryota</taxon>
        <taxon>Viridiplantae</taxon>
        <taxon>Streptophyta</taxon>
        <taxon>Embryophyta</taxon>
        <taxon>Tracheophyta</taxon>
        <taxon>Spermatophyta</taxon>
        <taxon>Magnoliopsida</taxon>
        <taxon>eudicotyledons</taxon>
        <taxon>Gunneridae</taxon>
        <taxon>Pentapetalae</taxon>
        <taxon>rosids</taxon>
        <taxon>fabids</taxon>
        <taxon>Rosales</taxon>
        <taxon>Rosaceae</taxon>
        <taxon>Amygdaloideae</taxon>
        <taxon>Amygdaleae</taxon>
        <taxon>Prunus</taxon>
    </lineage>
</organism>
<evidence type="ECO:0000256" key="1">
    <source>
        <dbReference type="SAM" id="MobiDB-lite"/>
    </source>
</evidence>
<dbReference type="PROSITE" id="PS50096">
    <property type="entry name" value="IQ"/>
    <property type="match status" value="1"/>
</dbReference>
<gene>
    <name evidence="2" type="ORF">Prudu_020165</name>
</gene>
<protein>
    <submittedName>
        <fullName evidence="2">IQ-domain 20</fullName>
    </submittedName>
</protein>